<protein>
    <recommendedName>
        <fullName evidence="3">Replication initiation factor</fullName>
    </recommendedName>
</protein>
<proteinExistence type="predicted"/>
<accession>A0A1W1YLF2</accession>
<sequence>MKILHTADDKKEEYSLSISGSIRKWYYQENSRKDLNYAEFIDCISLLAREIGMRESELWNAKVTKVEVGVTLLVDKKFKGIKDCFVRYRNASRYEMGDEIMTVYFGFENYKLKIYDKYFEMNKRKNLESYPYKEVNERLHFPRLEIVVNKVSGTPFFKSKANTLRKIEENWDEILKEFRKRFGNINFVNVLADENRLREISSYSDFRDFLAYEGINNYGLSECLDCLNHTGILNNNKTKYMSDLSKLFESFRVKDDQLKSEFFERFEKKLNRLYNKGNIK</sequence>
<dbReference type="AlphaFoldDB" id="A0A1W1YLF2"/>
<evidence type="ECO:0000313" key="2">
    <source>
        <dbReference type="Proteomes" id="UP000192393"/>
    </source>
</evidence>
<gene>
    <name evidence="1" type="ORF">SAMN06296427_101533</name>
</gene>
<organism evidence="1 2">
    <name type="scientific">Moheibacter sediminis</name>
    <dbReference type="NCBI Taxonomy" id="1434700"/>
    <lineage>
        <taxon>Bacteria</taxon>
        <taxon>Pseudomonadati</taxon>
        <taxon>Bacteroidota</taxon>
        <taxon>Flavobacteriia</taxon>
        <taxon>Flavobacteriales</taxon>
        <taxon>Weeksellaceae</taxon>
        <taxon>Moheibacter</taxon>
    </lineage>
</organism>
<dbReference type="EMBL" id="FWXS01000001">
    <property type="protein sequence ID" value="SMC37025.1"/>
    <property type="molecule type" value="Genomic_DNA"/>
</dbReference>
<evidence type="ECO:0008006" key="3">
    <source>
        <dbReference type="Google" id="ProtNLM"/>
    </source>
</evidence>
<name>A0A1W1YLF2_9FLAO</name>
<evidence type="ECO:0000313" key="1">
    <source>
        <dbReference type="EMBL" id="SMC37025.1"/>
    </source>
</evidence>
<dbReference type="Proteomes" id="UP000192393">
    <property type="component" value="Unassembled WGS sequence"/>
</dbReference>
<keyword evidence="2" id="KW-1185">Reference proteome</keyword>
<reference evidence="1 2" key="1">
    <citation type="submission" date="2017-04" db="EMBL/GenBank/DDBJ databases">
        <authorList>
            <person name="Afonso C.L."/>
            <person name="Miller P.J."/>
            <person name="Scott M.A."/>
            <person name="Spackman E."/>
            <person name="Goraichik I."/>
            <person name="Dimitrov K.M."/>
            <person name="Suarez D.L."/>
            <person name="Swayne D.E."/>
        </authorList>
    </citation>
    <scope>NUCLEOTIDE SEQUENCE [LARGE SCALE GENOMIC DNA]</scope>
    <source>
        <strain evidence="1 2">CGMCC 1.12708</strain>
    </source>
</reference>
<dbReference type="STRING" id="1434700.SAMN06296427_101533"/>